<dbReference type="Pfam" id="PF22936">
    <property type="entry name" value="Pol_BBD"/>
    <property type="match status" value="1"/>
</dbReference>
<dbReference type="EMBL" id="UZAU01000288">
    <property type="status" value="NOT_ANNOTATED_CDS"/>
    <property type="molecule type" value="Genomic_DNA"/>
</dbReference>
<name>A0A803P4B8_CANSA</name>
<dbReference type="Proteomes" id="UP000596661">
    <property type="component" value="Chromosome 3"/>
</dbReference>
<proteinExistence type="predicted"/>
<organism evidence="2 3">
    <name type="scientific">Cannabis sativa</name>
    <name type="common">Hemp</name>
    <name type="synonym">Marijuana</name>
    <dbReference type="NCBI Taxonomy" id="3483"/>
    <lineage>
        <taxon>Eukaryota</taxon>
        <taxon>Viridiplantae</taxon>
        <taxon>Streptophyta</taxon>
        <taxon>Embryophyta</taxon>
        <taxon>Tracheophyta</taxon>
        <taxon>Spermatophyta</taxon>
        <taxon>Magnoliopsida</taxon>
        <taxon>eudicotyledons</taxon>
        <taxon>Gunneridae</taxon>
        <taxon>Pentapetalae</taxon>
        <taxon>rosids</taxon>
        <taxon>fabids</taxon>
        <taxon>Rosales</taxon>
        <taxon>Cannabaceae</taxon>
        <taxon>Cannabis</taxon>
    </lineage>
</organism>
<evidence type="ECO:0000259" key="1">
    <source>
        <dbReference type="Pfam" id="PF22936"/>
    </source>
</evidence>
<accession>A0A803P4B8</accession>
<dbReference type="InterPro" id="IPR054722">
    <property type="entry name" value="PolX-like_BBD"/>
</dbReference>
<protein>
    <recommendedName>
        <fullName evidence="1">Retrovirus-related Pol polyprotein from transposon TNT 1-94-like beta-barrel domain-containing protein</fullName>
    </recommendedName>
</protein>
<evidence type="ECO:0000313" key="3">
    <source>
        <dbReference type="Proteomes" id="UP000596661"/>
    </source>
</evidence>
<dbReference type="Gramene" id="evm.model.03.1190">
    <property type="protein sequence ID" value="cds.evm.model.03.1190"/>
    <property type="gene ID" value="evm.TU.03.1190"/>
</dbReference>
<sequence>MLLPRDSKQSHVQFSLRELGGTVLFGNKKACQIQGIGSFQMKIHDGITRTLQQAWYVPNLKRNLLSIGMFDSNGFSVKIDNGTMKISRGSLFGVKGKLSNGMYYLVGNAILGQASSPINQDNILGLVM</sequence>
<dbReference type="OMA" id="IMEFRKP"/>
<keyword evidence="3" id="KW-1185">Reference proteome</keyword>
<reference evidence="2" key="1">
    <citation type="submission" date="2018-11" db="EMBL/GenBank/DDBJ databases">
        <authorList>
            <person name="Grassa J C."/>
        </authorList>
    </citation>
    <scope>NUCLEOTIDE SEQUENCE [LARGE SCALE GENOMIC DNA]</scope>
</reference>
<reference evidence="2" key="2">
    <citation type="submission" date="2021-03" db="UniProtKB">
        <authorList>
            <consortium name="EnsemblPlants"/>
        </authorList>
    </citation>
    <scope>IDENTIFICATION</scope>
</reference>
<feature type="domain" description="Retrovirus-related Pol polyprotein from transposon TNT 1-94-like beta-barrel" evidence="1">
    <location>
        <begin position="17"/>
        <end position="75"/>
    </location>
</feature>
<dbReference type="EnsemblPlants" id="evm.model.03.1190">
    <property type="protein sequence ID" value="cds.evm.model.03.1190"/>
    <property type="gene ID" value="evm.TU.03.1190"/>
</dbReference>
<dbReference type="AlphaFoldDB" id="A0A803P4B8"/>
<evidence type="ECO:0000313" key="2">
    <source>
        <dbReference type="EnsemblPlants" id="cds.evm.model.03.1190"/>
    </source>
</evidence>